<dbReference type="CDD" id="cd00198">
    <property type="entry name" value="vWFA"/>
    <property type="match status" value="1"/>
</dbReference>
<dbReference type="Gene3D" id="3.40.50.410">
    <property type="entry name" value="von Willebrand factor, type A domain"/>
    <property type="match status" value="1"/>
</dbReference>
<dbReference type="Pfam" id="PF01882">
    <property type="entry name" value="DUF58"/>
    <property type="match status" value="1"/>
</dbReference>
<dbReference type="OrthoDB" id="9780819at2"/>
<dbReference type="RefSeq" id="WP_105329587.1">
    <property type="nucleotide sequence ID" value="NZ_PUHY01000006.1"/>
</dbReference>
<dbReference type="PANTHER" id="PTHR33608:SF7">
    <property type="entry name" value="DUF58 DOMAIN-CONTAINING PROTEIN"/>
    <property type="match status" value="1"/>
</dbReference>
<dbReference type="PANTHER" id="PTHR33608">
    <property type="entry name" value="BLL2464 PROTEIN"/>
    <property type="match status" value="1"/>
</dbReference>
<gene>
    <name evidence="2" type="ORF">C5Y83_10325</name>
</gene>
<dbReference type="SUPFAM" id="SSF53300">
    <property type="entry name" value="vWA-like"/>
    <property type="match status" value="1"/>
</dbReference>
<sequence>MSNGSTSSAKTAAGKRGSAALIDPGSLMRIKNLELRASAIVEGFLTGLHRSPYHGFSVEFTEYRQYSTGDDTRFLDWKLYARSDRYFIKCFEDETNLRCHLLVDLSRSMSFGTVGYDKAEYAKTAAATIAYFLSLQRDAVGLLTFDEAITDRIPARFRPGHVHQLMMSLERAPAGKATDIEKPLEQIAATVAKRGVVVLISDLLTPIGSLKKNLSYLRARGHEVVVLRVLDPREIDFKFDQPAMFHDVESGRNLYIDPDAARENYLGQFQEHANALQTICNNLGVDLHQISIDRPLELILFDLLADRMKRGRGTVRQRTPIAGSGS</sequence>
<comment type="caution">
    <text evidence="2">The sequence shown here is derived from an EMBL/GenBank/DDBJ whole genome shotgun (WGS) entry which is preliminary data.</text>
</comment>
<evidence type="ECO:0000313" key="2">
    <source>
        <dbReference type="EMBL" id="PQO36297.1"/>
    </source>
</evidence>
<dbReference type="AlphaFoldDB" id="A0A2S8FVU5"/>
<proteinExistence type="predicted"/>
<evidence type="ECO:0000259" key="1">
    <source>
        <dbReference type="Pfam" id="PF01882"/>
    </source>
</evidence>
<dbReference type="InterPro" id="IPR002881">
    <property type="entry name" value="DUF58"/>
</dbReference>
<evidence type="ECO:0000313" key="3">
    <source>
        <dbReference type="Proteomes" id="UP000238322"/>
    </source>
</evidence>
<protein>
    <submittedName>
        <fullName evidence="2">DUF58 domain-containing protein</fullName>
    </submittedName>
</protein>
<reference evidence="2 3" key="1">
    <citation type="submission" date="2018-02" db="EMBL/GenBank/DDBJ databases">
        <title>Comparative genomes isolates from brazilian mangrove.</title>
        <authorList>
            <person name="Araujo J.E."/>
            <person name="Taketani R.G."/>
            <person name="Silva M.C.P."/>
            <person name="Loureco M.V."/>
            <person name="Andreote F.D."/>
        </authorList>
    </citation>
    <scope>NUCLEOTIDE SEQUENCE [LARGE SCALE GENOMIC DNA]</scope>
    <source>
        <strain evidence="2 3">Hex-1 MGV</strain>
    </source>
</reference>
<dbReference type="Proteomes" id="UP000238322">
    <property type="component" value="Unassembled WGS sequence"/>
</dbReference>
<accession>A0A2S8FVU5</accession>
<feature type="domain" description="DUF58" evidence="1">
    <location>
        <begin position="62"/>
        <end position="272"/>
    </location>
</feature>
<dbReference type="InterPro" id="IPR036465">
    <property type="entry name" value="vWFA_dom_sf"/>
</dbReference>
<organism evidence="2 3">
    <name type="scientific">Blastopirellula marina</name>
    <dbReference type="NCBI Taxonomy" id="124"/>
    <lineage>
        <taxon>Bacteria</taxon>
        <taxon>Pseudomonadati</taxon>
        <taxon>Planctomycetota</taxon>
        <taxon>Planctomycetia</taxon>
        <taxon>Pirellulales</taxon>
        <taxon>Pirellulaceae</taxon>
        <taxon>Blastopirellula</taxon>
    </lineage>
</organism>
<dbReference type="EMBL" id="PUHY01000006">
    <property type="protein sequence ID" value="PQO36297.1"/>
    <property type="molecule type" value="Genomic_DNA"/>
</dbReference>
<name>A0A2S8FVU5_9BACT</name>